<gene>
    <name evidence="1" type="ORF">PsorP6_006974</name>
</gene>
<sequence length="290" mass="32189">MSSSEAVDEAIRTLTLELSTKKDTPVLGKTEAESKVVATYAEKVQRRATLGAFAGSSSVLVGLWKFSKNPNKLVGAFFVLTGGLVGASYGVITIRRHFLMDLLMLPSDQSPFATHARSILMTKIPNNTFVQELNEKLGKSYDSWNENPNSSDSVGLSPSSLTRGSCGSDNEIPSTIPPITGIDTPRRTEQDPSDEALSDSKDKERQFPFFFGAKPSSDDAMNAEERNDASSRDTFARQTRKSRRSEFDKNAAPLRHDEDDYFFGVSNKTEVPAQYTTWEEIRRRAAERRK</sequence>
<evidence type="ECO:0000313" key="1">
    <source>
        <dbReference type="EMBL" id="KAI9914978.1"/>
    </source>
</evidence>
<comment type="caution">
    <text evidence="1">The sequence shown here is derived from an EMBL/GenBank/DDBJ whole genome shotgun (WGS) entry which is preliminary data.</text>
</comment>
<keyword evidence="2" id="KW-1185">Reference proteome</keyword>
<proteinExistence type="predicted"/>
<reference evidence="1 2" key="1">
    <citation type="journal article" date="2022" name="bioRxiv">
        <title>The genome of the oomycete Peronosclerospora sorghi, a cosmopolitan pathogen of maize and sorghum, is inflated with dispersed pseudogenes.</title>
        <authorList>
            <person name="Fletcher K."/>
            <person name="Martin F."/>
            <person name="Isakeit T."/>
            <person name="Cavanaugh K."/>
            <person name="Magill C."/>
            <person name="Michelmore R."/>
        </authorList>
    </citation>
    <scope>NUCLEOTIDE SEQUENCE [LARGE SCALE GENOMIC DNA]</scope>
    <source>
        <strain evidence="1">P6</strain>
    </source>
</reference>
<protein>
    <submittedName>
        <fullName evidence="1">Uncharacterized protein</fullName>
    </submittedName>
</protein>
<dbReference type="EMBL" id="CM047582">
    <property type="protein sequence ID" value="KAI9914978.1"/>
    <property type="molecule type" value="Genomic_DNA"/>
</dbReference>
<name>A0ACC0W835_9STRA</name>
<organism evidence="1 2">
    <name type="scientific">Peronosclerospora sorghi</name>
    <dbReference type="NCBI Taxonomy" id="230839"/>
    <lineage>
        <taxon>Eukaryota</taxon>
        <taxon>Sar</taxon>
        <taxon>Stramenopiles</taxon>
        <taxon>Oomycota</taxon>
        <taxon>Peronosporomycetes</taxon>
        <taxon>Peronosporales</taxon>
        <taxon>Peronosporaceae</taxon>
        <taxon>Peronosclerospora</taxon>
    </lineage>
</organism>
<dbReference type="Proteomes" id="UP001163321">
    <property type="component" value="Chromosome 3"/>
</dbReference>
<evidence type="ECO:0000313" key="2">
    <source>
        <dbReference type="Proteomes" id="UP001163321"/>
    </source>
</evidence>
<accession>A0ACC0W835</accession>